<evidence type="ECO:0008006" key="8">
    <source>
        <dbReference type="Google" id="ProtNLM"/>
    </source>
</evidence>
<evidence type="ECO:0000313" key="4">
    <source>
        <dbReference type="EMBL" id="CAB4180340.1"/>
    </source>
</evidence>
<dbReference type="EMBL" id="LR797333">
    <property type="protein sequence ID" value="CAB4203883.1"/>
    <property type="molecule type" value="Genomic_DNA"/>
</dbReference>
<name>A0A6J5LME3_9CAUD</name>
<evidence type="ECO:0000313" key="3">
    <source>
        <dbReference type="EMBL" id="CAB4168316.1"/>
    </source>
</evidence>
<reference evidence="1" key="1">
    <citation type="submission" date="2020-04" db="EMBL/GenBank/DDBJ databases">
        <authorList>
            <person name="Chiriac C."/>
            <person name="Salcher M."/>
            <person name="Ghai R."/>
            <person name="Kavagutti S V."/>
        </authorList>
    </citation>
    <scope>NUCLEOTIDE SEQUENCE</scope>
</reference>
<evidence type="ECO:0000313" key="7">
    <source>
        <dbReference type="EMBL" id="CAB5225988.1"/>
    </source>
</evidence>
<dbReference type="EMBL" id="LR796985">
    <property type="protein sequence ID" value="CAB4180340.1"/>
    <property type="molecule type" value="Genomic_DNA"/>
</dbReference>
<dbReference type="EMBL" id="LR796518">
    <property type="protein sequence ID" value="CAB4149438.1"/>
    <property type="molecule type" value="Genomic_DNA"/>
</dbReference>
<dbReference type="EMBL" id="LR797218">
    <property type="protein sequence ID" value="CAB4195029.1"/>
    <property type="molecule type" value="Genomic_DNA"/>
</dbReference>
<dbReference type="EMBL" id="LR796298">
    <property type="protein sequence ID" value="CAB4135401.1"/>
    <property type="molecule type" value="Genomic_DNA"/>
</dbReference>
<gene>
    <name evidence="4" type="ORF">UFOVP1055_20</name>
    <name evidence="5" type="ORF">UFOVP1270_20</name>
    <name evidence="6" type="ORF">UFOVP1397_20</name>
    <name evidence="7" type="ORF">UFOVP1506_21</name>
    <name evidence="1" type="ORF">UFOVP292_21</name>
    <name evidence="2" type="ORF">UFOVP559_7</name>
    <name evidence="3" type="ORF">UFOVP880_2</name>
</gene>
<organism evidence="1">
    <name type="scientific">uncultured Caudovirales phage</name>
    <dbReference type="NCBI Taxonomy" id="2100421"/>
    <lineage>
        <taxon>Viruses</taxon>
        <taxon>Duplodnaviria</taxon>
        <taxon>Heunggongvirae</taxon>
        <taxon>Uroviricota</taxon>
        <taxon>Caudoviricetes</taxon>
        <taxon>Peduoviridae</taxon>
        <taxon>Maltschvirus</taxon>
        <taxon>Maltschvirus maltsch</taxon>
    </lineage>
</organism>
<proteinExistence type="predicted"/>
<evidence type="ECO:0000313" key="2">
    <source>
        <dbReference type="EMBL" id="CAB4149438.1"/>
    </source>
</evidence>
<evidence type="ECO:0000313" key="5">
    <source>
        <dbReference type="EMBL" id="CAB4195029.1"/>
    </source>
</evidence>
<dbReference type="EMBL" id="LR796820">
    <property type="protein sequence ID" value="CAB4168316.1"/>
    <property type="molecule type" value="Genomic_DNA"/>
</dbReference>
<protein>
    <recommendedName>
        <fullName evidence="8">Gp6 domain containing protein</fullName>
    </recommendedName>
</protein>
<sequence length="210" mass="22652">MAVYQVIFHQRLDDYAVVQTLTEPDLDLGLPFTLAGLGHSLNGTHNVYALPAYLFTGVTSSGDLTFDYNYPIENQVLFYDVGDDLNRSAAIPQGTLTYTETCTWTTGTQIGTWLGIALASVDETAFLAQCALSANNFIFRRRQESGYTDSLTTVPSGDVELATIMMGGSIYRQRGAIDQFASFSDMGTAAVTGLSPLIKQLAGIPRPAVA</sequence>
<dbReference type="EMBL" id="LR798351">
    <property type="protein sequence ID" value="CAB5225988.1"/>
    <property type="molecule type" value="Genomic_DNA"/>
</dbReference>
<evidence type="ECO:0000313" key="1">
    <source>
        <dbReference type="EMBL" id="CAB4135401.1"/>
    </source>
</evidence>
<evidence type="ECO:0000313" key="6">
    <source>
        <dbReference type="EMBL" id="CAB4203883.1"/>
    </source>
</evidence>
<accession>A0A6J5LME3</accession>